<dbReference type="InterPro" id="IPR011059">
    <property type="entry name" value="Metal-dep_hydrolase_composite"/>
</dbReference>
<dbReference type="AlphaFoldDB" id="A0AAV2PNU1"/>
<evidence type="ECO:0000256" key="4">
    <source>
        <dbReference type="ARBA" id="ARBA00022833"/>
    </source>
</evidence>
<dbReference type="GO" id="GO:0008892">
    <property type="term" value="F:guanine deaminase activity"/>
    <property type="evidence" value="ECO:0007669"/>
    <property type="project" value="TreeGrafter"/>
</dbReference>
<name>A0AAV2PNU1_MEGNR</name>
<keyword evidence="7" id="KW-1185">Reference proteome</keyword>
<evidence type="ECO:0000256" key="1">
    <source>
        <dbReference type="ARBA" id="ARBA00001947"/>
    </source>
</evidence>
<keyword evidence="2" id="KW-0479">Metal-binding</keyword>
<feature type="domain" description="Amidohydrolase-related" evidence="5">
    <location>
        <begin position="7"/>
        <end position="139"/>
    </location>
</feature>
<accession>A0AAV2PNU1</accession>
<gene>
    <name evidence="6" type="ORF">MNOR_LOCUS1856</name>
</gene>
<dbReference type="EMBL" id="CAXKWB010000528">
    <property type="protein sequence ID" value="CAL4061106.1"/>
    <property type="molecule type" value="Genomic_DNA"/>
</dbReference>
<reference evidence="6 7" key="1">
    <citation type="submission" date="2024-05" db="EMBL/GenBank/DDBJ databases">
        <authorList>
            <person name="Wallberg A."/>
        </authorList>
    </citation>
    <scope>NUCLEOTIDE SEQUENCE [LARGE SCALE GENOMIC DNA]</scope>
</reference>
<comment type="cofactor">
    <cofactor evidence="1">
        <name>Zn(2+)</name>
        <dbReference type="ChEBI" id="CHEBI:29105"/>
    </cofactor>
</comment>
<keyword evidence="3" id="KW-0378">Hydrolase</keyword>
<dbReference type="PANTHER" id="PTHR11271:SF6">
    <property type="entry name" value="GUANINE DEAMINASE"/>
    <property type="match status" value="1"/>
</dbReference>
<dbReference type="GO" id="GO:0005829">
    <property type="term" value="C:cytosol"/>
    <property type="evidence" value="ECO:0007669"/>
    <property type="project" value="TreeGrafter"/>
</dbReference>
<comment type="caution">
    <text evidence="6">The sequence shown here is derived from an EMBL/GenBank/DDBJ whole genome shotgun (WGS) entry which is preliminary data.</text>
</comment>
<dbReference type="Gene3D" id="2.30.40.10">
    <property type="entry name" value="Urease, subunit C, domain 1"/>
    <property type="match status" value="1"/>
</dbReference>
<dbReference type="GO" id="GO:0046098">
    <property type="term" value="P:guanine metabolic process"/>
    <property type="evidence" value="ECO:0007669"/>
    <property type="project" value="TreeGrafter"/>
</dbReference>
<evidence type="ECO:0000256" key="3">
    <source>
        <dbReference type="ARBA" id="ARBA00022801"/>
    </source>
</evidence>
<evidence type="ECO:0000256" key="2">
    <source>
        <dbReference type="ARBA" id="ARBA00022723"/>
    </source>
</evidence>
<feature type="non-terminal residue" evidence="6">
    <location>
        <position position="170"/>
    </location>
</feature>
<sequence>MIGRNSILGHCIHMTEEELHLLRDKKAGIAHCPASNIALKSGLFDARRALTLGLKIGLGSDCAAGYNCCMLDNLRQAIITSNVLALGKENYQTITYKDAFRMATLGGAQALNMDGCIGNFCVGKEFDALLIDVESPDTPIDIFHKDIFVQQILRFKYDESIKNRHILSPF</sequence>
<proteinExistence type="predicted"/>
<dbReference type="InterPro" id="IPR032466">
    <property type="entry name" value="Metal_Hydrolase"/>
</dbReference>
<keyword evidence="4" id="KW-0862">Zinc</keyword>
<dbReference type="GO" id="GO:0008270">
    <property type="term" value="F:zinc ion binding"/>
    <property type="evidence" value="ECO:0007669"/>
    <property type="project" value="TreeGrafter"/>
</dbReference>
<evidence type="ECO:0000313" key="6">
    <source>
        <dbReference type="EMBL" id="CAL4061106.1"/>
    </source>
</evidence>
<evidence type="ECO:0000259" key="5">
    <source>
        <dbReference type="Pfam" id="PF01979"/>
    </source>
</evidence>
<dbReference type="Proteomes" id="UP001497623">
    <property type="component" value="Unassembled WGS sequence"/>
</dbReference>
<dbReference type="SUPFAM" id="SSF51556">
    <property type="entry name" value="Metallo-dependent hydrolases"/>
    <property type="match status" value="1"/>
</dbReference>
<dbReference type="InterPro" id="IPR051607">
    <property type="entry name" value="Metallo-dep_hydrolases"/>
</dbReference>
<dbReference type="InterPro" id="IPR006680">
    <property type="entry name" value="Amidohydro-rel"/>
</dbReference>
<dbReference type="Pfam" id="PF01979">
    <property type="entry name" value="Amidohydro_1"/>
    <property type="match status" value="1"/>
</dbReference>
<organism evidence="6 7">
    <name type="scientific">Meganyctiphanes norvegica</name>
    <name type="common">Northern krill</name>
    <name type="synonym">Thysanopoda norvegica</name>
    <dbReference type="NCBI Taxonomy" id="48144"/>
    <lineage>
        <taxon>Eukaryota</taxon>
        <taxon>Metazoa</taxon>
        <taxon>Ecdysozoa</taxon>
        <taxon>Arthropoda</taxon>
        <taxon>Crustacea</taxon>
        <taxon>Multicrustacea</taxon>
        <taxon>Malacostraca</taxon>
        <taxon>Eumalacostraca</taxon>
        <taxon>Eucarida</taxon>
        <taxon>Euphausiacea</taxon>
        <taxon>Euphausiidae</taxon>
        <taxon>Meganyctiphanes</taxon>
    </lineage>
</organism>
<dbReference type="Gene3D" id="3.20.20.140">
    <property type="entry name" value="Metal-dependent hydrolases"/>
    <property type="match status" value="1"/>
</dbReference>
<evidence type="ECO:0000313" key="7">
    <source>
        <dbReference type="Proteomes" id="UP001497623"/>
    </source>
</evidence>
<dbReference type="PANTHER" id="PTHR11271">
    <property type="entry name" value="GUANINE DEAMINASE"/>
    <property type="match status" value="1"/>
</dbReference>
<protein>
    <recommendedName>
        <fullName evidence="5">Amidohydrolase-related domain-containing protein</fullName>
    </recommendedName>
</protein>